<feature type="domain" description="Phage tail collar" evidence="1">
    <location>
        <begin position="8"/>
        <end position="63"/>
    </location>
</feature>
<dbReference type="Proteomes" id="UP000474175">
    <property type="component" value="Unassembled WGS sequence"/>
</dbReference>
<name>A0A6L9LD65_9BACT</name>
<dbReference type="AlphaFoldDB" id="A0A6L9LD65"/>
<organism evidence="2 3">
    <name type="scientific">Spirosoma terrae</name>
    <dbReference type="NCBI Taxonomy" id="1968276"/>
    <lineage>
        <taxon>Bacteria</taxon>
        <taxon>Pseudomonadati</taxon>
        <taxon>Bacteroidota</taxon>
        <taxon>Cytophagia</taxon>
        <taxon>Cytophagales</taxon>
        <taxon>Cytophagaceae</taxon>
        <taxon>Spirosoma</taxon>
    </lineage>
</organism>
<dbReference type="InterPro" id="IPR037053">
    <property type="entry name" value="Phage_tail_collar_dom_sf"/>
</dbReference>
<dbReference type="InterPro" id="IPR011083">
    <property type="entry name" value="Phage_tail_collar_dom"/>
</dbReference>
<accession>A0A6L9LD65</accession>
<evidence type="ECO:0000259" key="1">
    <source>
        <dbReference type="Pfam" id="PF07484"/>
    </source>
</evidence>
<dbReference type="RefSeq" id="WP_163954499.1">
    <property type="nucleotide sequence ID" value="NZ_JAAFZH010000016.1"/>
</dbReference>
<dbReference type="Gene3D" id="3.90.1340.10">
    <property type="entry name" value="Phage tail collar domain"/>
    <property type="match status" value="1"/>
</dbReference>
<keyword evidence="3" id="KW-1185">Reference proteome</keyword>
<proteinExistence type="predicted"/>
<evidence type="ECO:0000313" key="3">
    <source>
        <dbReference type="Proteomes" id="UP000474175"/>
    </source>
</evidence>
<comment type="caution">
    <text evidence="2">The sequence shown here is derived from an EMBL/GenBank/DDBJ whole genome shotgun (WGS) entry which is preliminary data.</text>
</comment>
<dbReference type="EMBL" id="JAAFZH010000016">
    <property type="protein sequence ID" value="NDU98370.1"/>
    <property type="molecule type" value="Genomic_DNA"/>
</dbReference>
<dbReference type="Pfam" id="PF07484">
    <property type="entry name" value="Collar"/>
    <property type="match status" value="1"/>
</dbReference>
<gene>
    <name evidence="2" type="ORF">GK108_26025</name>
</gene>
<sequence length="193" mass="19827">MNPPFIASIILFAGNFAPRGWAFCQGQILSIAQNTALFSLLGTTFGGNGQTTFALPDLRGRTPIGTGQGPGLPAVNLGEMSGSPTHTLIITEMPAHNHTATPNLQTQIQQKGVSEVGNVSSPAGAYPASTGTLDPEYRTTGTVVDMAAGSVTGSVSGSVTIGIAGGSQPFSIMQPYLGMNYIIALEGVYPSRN</sequence>
<evidence type="ECO:0000313" key="2">
    <source>
        <dbReference type="EMBL" id="NDU98370.1"/>
    </source>
</evidence>
<reference evidence="2 3" key="1">
    <citation type="submission" date="2020-02" db="EMBL/GenBank/DDBJ databases">
        <title>Draft genome sequence of two Spirosoma agri KCTC 52727 and Spirosoma terrae KCTC 52035.</title>
        <authorList>
            <person name="Rojas J."/>
            <person name="Ambika Manirajan B."/>
            <person name="Suarez C."/>
            <person name="Ratering S."/>
            <person name="Schnell S."/>
        </authorList>
    </citation>
    <scope>NUCLEOTIDE SEQUENCE [LARGE SCALE GENOMIC DNA]</scope>
    <source>
        <strain evidence="2 3">KCTC 52035</strain>
    </source>
</reference>
<dbReference type="SUPFAM" id="SSF88874">
    <property type="entry name" value="Receptor-binding domain of short tail fibre protein gp12"/>
    <property type="match status" value="1"/>
</dbReference>
<protein>
    <submittedName>
        <fullName evidence="2">Phage tail protein</fullName>
    </submittedName>
</protein>